<dbReference type="Proteomes" id="UP000241559">
    <property type="component" value="Segment"/>
</dbReference>
<reference evidence="1" key="1">
    <citation type="journal article" date="2016" name="Genom Data">
        <title>Isolation and complete genome sequencing of Mimivirus bombay, a Giant Virus in sewage of Mumbai, India.</title>
        <authorList>
            <person name="Chatterjee A."/>
            <person name="Ali F."/>
            <person name="Bange D."/>
            <person name="Kondabagil K."/>
        </authorList>
    </citation>
    <scope>NUCLEOTIDE SEQUENCE [LARGE SCALE GENOMIC DNA]</scope>
    <source>
        <strain evidence="1">1</strain>
    </source>
</reference>
<sequence>MIITYKLLRNYLLDQDKYHITVKNNYLVISVPDIDYHVTVFQDQWDDYFKFTKKPYHLFHISSNSEINKCSSYFWVGLYENRIQNIPRKYFKYNQDEYNFYSSTRSPCVLKELTLLLKHFQYILNKIKKMCSNNH</sequence>
<proteinExistence type="predicted"/>
<evidence type="ECO:0000313" key="1">
    <source>
        <dbReference type="EMBL" id="AMZ03147.1"/>
    </source>
</evidence>
<organism evidence="1 2">
    <name type="scientific">Mimivirus Bombay</name>
    <dbReference type="NCBI Taxonomy" id="1835008"/>
    <lineage>
        <taxon>Viruses</taxon>
        <taxon>Varidnaviria</taxon>
        <taxon>Bamfordvirae</taxon>
        <taxon>Nucleocytoviricota</taxon>
        <taxon>Megaviricetes</taxon>
        <taxon>Imitervirales</taxon>
        <taxon>Mimiviridae</taxon>
        <taxon>Megamimivirinae</taxon>
        <taxon>Mimivirus</taxon>
        <taxon>Mimivirus bradfordmassiliense</taxon>
    </lineage>
</organism>
<dbReference type="EMBL" id="KU761889">
    <property type="protein sequence ID" value="AMZ03147.1"/>
    <property type="molecule type" value="Genomic_DNA"/>
</dbReference>
<name>A0A159ZQT1_MIMIV</name>
<evidence type="ECO:0000313" key="2">
    <source>
        <dbReference type="Proteomes" id="UP000241559"/>
    </source>
</evidence>
<protein>
    <submittedName>
        <fullName evidence="1">Uncharacterized protein</fullName>
    </submittedName>
</protein>
<accession>A0A159ZQT1</accession>